<proteinExistence type="predicted"/>
<protein>
    <recommendedName>
        <fullName evidence="4">F-box domain-containing protein</fullName>
    </recommendedName>
</protein>
<accession>A0A8H3I6S9</accession>
<dbReference type="AlphaFoldDB" id="A0A8H3I6S9"/>
<dbReference type="Proteomes" id="UP000664203">
    <property type="component" value="Unassembled WGS sequence"/>
</dbReference>
<dbReference type="EMBL" id="CAJPDR010000020">
    <property type="protein sequence ID" value="CAF9906998.1"/>
    <property type="molecule type" value="Genomic_DNA"/>
</dbReference>
<reference evidence="2" key="1">
    <citation type="submission" date="2021-03" db="EMBL/GenBank/DDBJ databases">
        <authorList>
            <person name="Tagirdzhanova G."/>
        </authorList>
    </citation>
    <scope>NUCLEOTIDE SEQUENCE</scope>
</reference>
<feature type="region of interest" description="Disordered" evidence="1">
    <location>
        <begin position="1"/>
        <end position="22"/>
    </location>
</feature>
<keyword evidence="3" id="KW-1185">Reference proteome</keyword>
<sequence length="347" mass="38205">MASKRKSASISPDATADDAADMDFDMSVTRGLGQSLTSKQLKTSASTSKDTTADDTDDEEFALSIRSKRSKKSARFSELNYDSPFCLADIKLSPVEVDTVDLANKPPSTRPLEVLFMVAPCSELPRLKSVTTHPNQSRHYQQREACSTSCVPDSCPLDLSAPLSQSPTTSTPDNGQCYSNLTLSNTVSLTEHTSDYKPSKEHKWEKLRLLELPLDVLCLVADHLDVVARACLKYAHPALGCWSKNDLGNLSLCARSRLVSLLQRDDVSIPQELLGVAKKGSNEGECSDYQAFAPKYCVICRCDGHLSHCPGCRIRTCIREDNEFWRKWTGIENADASFLAGTMRSKP</sequence>
<gene>
    <name evidence="2" type="ORF">ALECFALPRED_003038</name>
</gene>
<evidence type="ECO:0008006" key="4">
    <source>
        <dbReference type="Google" id="ProtNLM"/>
    </source>
</evidence>
<evidence type="ECO:0000256" key="1">
    <source>
        <dbReference type="SAM" id="MobiDB-lite"/>
    </source>
</evidence>
<evidence type="ECO:0000313" key="3">
    <source>
        <dbReference type="Proteomes" id="UP000664203"/>
    </source>
</evidence>
<feature type="region of interest" description="Disordered" evidence="1">
    <location>
        <begin position="35"/>
        <end position="59"/>
    </location>
</feature>
<evidence type="ECO:0000313" key="2">
    <source>
        <dbReference type="EMBL" id="CAF9906998.1"/>
    </source>
</evidence>
<comment type="caution">
    <text evidence="2">The sequence shown here is derived from an EMBL/GenBank/DDBJ whole genome shotgun (WGS) entry which is preliminary data.</text>
</comment>
<organism evidence="2 3">
    <name type="scientific">Alectoria fallacina</name>
    <dbReference type="NCBI Taxonomy" id="1903189"/>
    <lineage>
        <taxon>Eukaryota</taxon>
        <taxon>Fungi</taxon>
        <taxon>Dikarya</taxon>
        <taxon>Ascomycota</taxon>
        <taxon>Pezizomycotina</taxon>
        <taxon>Lecanoromycetes</taxon>
        <taxon>OSLEUM clade</taxon>
        <taxon>Lecanoromycetidae</taxon>
        <taxon>Lecanorales</taxon>
        <taxon>Lecanorineae</taxon>
        <taxon>Parmeliaceae</taxon>
        <taxon>Alectoria</taxon>
    </lineage>
</organism>
<name>A0A8H3I6S9_9LECA</name>